<evidence type="ECO:0000313" key="3">
    <source>
        <dbReference type="Proteomes" id="UP001054945"/>
    </source>
</evidence>
<dbReference type="AlphaFoldDB" id="A0AAV4XGN1"/>
<name>A0AAV4XGN1_CAEEX</name>
<comment type="caution">
    <text evidence="2">The sequence shown here is derived from an EMBL/GenBank/DDBJ whole genome shotgun (WGS) entry which is preliminary data.</text>
</comment>
<dbReference type="Proteomes" id="UP001054945">
    <property type="component" value="Unassembled WGS sequence"/>
</dbReference>
<organism evidence="2 3">
    <name type="scientific">Caerostris extrusa</name>
    <name type="common">Bark spider</name>
    <name type="synonym">Caerostris bankana</name>
    <dbReference type="NCBI Taxonomy" id="172846"/>
    <lineage>
        <taxon>Eukaryota</taxon>
        <taxon>Metazoa</taxon>
        <taxon>Ecdysozoa</taxon>
        <taxon>Arthropoda</taxon>
        <taxon>Chelicerata</taxon>
        <taxon>Arachnida</taxon>
        <taxon>Araneae</taxon>
        <taxon>Araneomorphae</taxon>
        <taxon>Entelegynae</taxon>
        <taxon>Araneoidea</taxon>
        <taxon>Araneidae</taxon>
        <taxon>Caerostris</taxon>
    </lineage>
</organism>
<evidence type="ECO:0000256" key="1">
    <source>
        <dbReference type="SAM" id="MobiDB-lite"/>
    </source>
</evidence>
<accession>A0AAV4XGN1</accession>
<reference evidence="2 3" key="1">
    <citation type="submission" date="2021-06" db="EMBL/GenBank/DDBJ databases">
        <title>Caerostris extrusa draft genome.</title>
        <authorList>
            <person name="Kono N."/>
            <person name="Arakawa K."/>
        </authorList>
    </citation>
    <scope>NUCLEOTIDE SEQUENCE [LARGE SCALE GENOMIC DNA]</scope>
</reference>
<sequence length="84" mass="9850">MHVRQKSIAWRRFIVADSCTQVGVCFGEMENNPSFLETRENNVGEWRVNAQMDVHNRRQSRCWLSEMASHPPNTGEREKALIEF</sequence>
<feature type="compositionally biased region" description="Basic and acidic residues" evidence="1">
    <location>
        <begin position="75"/>
        <end position="84"/>
    </location>
</feature>
<gene>
    <name evidence="2" type="ORF">CEXT_527101</name>
</gene>
<feature type="region of interest" description="Disordered" evidence="1">
    <location>
        <begin position="65"/>
        <end position="84"/>
    </location>
</feature>
<keyword evidence="3" id="KW-1185">Reference proteome</keyword>
<protein>
    <submittedName>
        <fullName evidence="2">Uncharacterized protein</fullName>
    </submittedName>
</protein>
<evidence type="ECO:0000313" key="2">
    <source>
        <dbReference type="EMBL" id="GIY94121.1"/>
    </source>
</evidence>
<dbReference type="EMBL" id="BPLR01000353">
    <property type="protein sequence ID" value="GIY94121.1"/>
    <property type="molecule type" value="Genomic_DNA"/>
</dbReference>
<proteinExistence type="predicted"/>